<dbReference type="EMBL" id="JQIF01000206">
    <property type="protein sequence ID" value="KGJ51010.1"/>
    <property type="molecule type" value="Genomic_DNA"/>
</dbReference>
<sequence>MDSRGCGLGTWNGRIFLEEDEVEAFGSLNVNFTFCSTLDSFKRDFGIHIALGFSFLFDDLERISSMMDFGTHTCLVVFFLDISFDFMPPCRLEETW</sequence>
<dbReference type="Proteomes" id="UP000030008">
    <property type="component" value="Unassembled WGS sequence"/>
</dbReference>
<organism evidence="1 2">
    <name type="scientific">Clostridium innocuum</name>
    <dbReference type="NCBI Taxonomy" id="1522"/>
    <lineage>
        <taxon>Bacteria</taxon>
        <taxon>Bacillati</taxon>
        <taxon>Bacillota</taxon>
        <taxon>Clostridia</taxon>
        <taxon>Eubacteriales</taxon>
        <taxon>Clostridiaceae</taxon>
        <taxon>Clostridium</taxon>
    </lineage>
</organism>
<proteinExistence type="predicted"/>
<dbReference type="AlphaFoldDB" id="A0A099HZW9"/>
<dbReference type="RefSeq" id="WP_044908698.1">
    <property type="nucleotide sequence ID" value="NZ_JQIF01000206.1"/>
</dbReference>
<evidence type="ECO:0000313" key="1">
    <source>
        <dbReference type="EMBL" id="KGJ51010.1"/>
    </source>
</evidence>
<evidence type="ECO:0000313" key="2">
    <source>
        <dbReference type="Proteomes" id="UP000030008"/>
    </source>
</evidence>
<protein>
    <submittedName>
        <fullName evidence="1">Uncharacterized protein</fullName>
    </submittedName>
</protein>
<accession>A0A099HZW9</accession>
<comment type="caution">
    <text evidence="1">The sequence shown here is derived from an EMBL/GenBank/DDBJ whole genome shotgun (WGS) entry which is preliminary data.</text>
</comment>
<name>A0A099HZW9_CLOIN</name>
<gene>
    <name evidence="1" type="ORF">CIAN88_23165</name>
</gene>
<reference evidence="1 2" key="1">
    <citation type="submission" date="2014-08" db="EMBL/GenBank/DDBJ databases">
        <title>Clostridium innocuum, an unnegligible vancomycin-resistant pathogen causing extra-intestinal infections.</title>
        <authorList>
            <person name="Feng Y."/>
            <person name="Chiu C.-H."/>
        </authorList>
    </citation>
    <scope>NUCLEOTIDE SEQUENCE [LARGE SCALE GENOMIC DNA]</scope>
    <source>
        <strain evidence="1 2">AN88</strain>
    </source>
</reference>